<reference evidence="1 2" key="1">
    <citation type="submission" date="2016-10" db="EMBL/GenBank/DDBJ databases">
        <authorList>
            <person name="Varghese N."/>
            <person name="Submissions S."/>
        </authorList>
    </citation>
    <scope>NUCLEOTIDE SEQUENCE [LARGE SCALE GENOMIC DNA]</scope>
    <source>
        <strain evidence="1 2">BS2773</strain>
    </source>
</reference>
<sequence>MCMSVTSNLIKLPIPPHYMRAAEQEQVREMTGPTGRPAMDHRSAERIIEQSSVMRRFLEGRDHYEVGDELKMQVGDWTDANPDPKARADAAYHLDKVLRFLDNVDDRTLNGSHSRNGYIDGFSDDGYGTVDNSEASLLKAFSRKGYEVLRRLPT</sequence>
<proteinExistence type="predicted"/>
<keyword evidence="2" id="KW-1185">Reference proteome</keyword>
<evidence type="ECO:0008006" key="3">
    <source>
        <dbReference type="Google" id="ProtNLM"/>
    </source>
</evidence>
<protein>
    <recommendedName>
        <fullName evidence="3">Type III effector</fullName>
    </recommendedName>
</protein>
<name>A0A1H5JB45_9PSED</name>
<evidence type="ECO:0000313" key="2">
    <source>
        <dbReference type="Proteomes" id="UP000182179"/>
    </source>
</evidence>
<dbReference type="Proteomes" id="UP000182179">
    <property type="component" value="Unassembled WGS sequence"/>
</dbReference>
<accession>A0A1H5JB45</accession>
<comment type="caution">
    <text evidence="1">The sequence shown here is derived from an EMBL/GenBank/DDBJ whole genome shotgun (WGS) entry which is preliminary data.</text>
</comment>
<organism evidence="1 2">
    <name type="scientific">Pseudomonas costantinii</name>
    <dbReference type="NCBI Taxonomy" id="168469"/>
    <lineage>
        <taxon>Bacteria</taxon>
        <taxon>Pseudomonadati</taxon>
        <taxon>Pseudomonadota</taxon>
        <taxon>Gammaproteobacteria</taxon>
        <taxon>Pseudomonadales</taxon>
        <taxon>Pseudomonadaceae</taxon>
        <taxon>Pseudomonas</taxon>
    </lineage>
</organism>
<dbReference type="EMBL" id="FNTS01000002">
    <property type="protein sequence ID" value="SEE49689.1"/>
    <property type="molecule type" value="Genomic_DNA"/>
</dbReference>
<evidence type="ECO:0000313" key="1">
    <source>
        <dbReference type="EMBL" id="SEE49689.1"/>
    </source>
</evidence>
<gene>
    <name evidence="1" type="ORF">SAMN04515675_5878</name>
</gene>